<dbReference type="AlphaFoldDB" id="A0A1R1SCN3"/>
<evidence type="ECO:0000313" key="1">
    <source>
        <dbReference type="EMBL" id="OMI36016.1"/>
    </source>
</evidence>
<organism evidence="1 2">
    <name type="scientific">Streptomyces sparsogenes DSM 40356</name>
    <dbReference type="NCBI Taxonomy" id="1331668"/>
    <lineage>
        <taxon>Bacteria</taxon>
        <taxon>Bacillati</taxon>
        <taxon>Actinomycetota</taxon>
        <taxon>Actinomycetes</taxon>
        <taxon>Kitasatosporales</taxon>
        <taxon>Streptomycetaceae</taxon>
        <taxon>Streptomyces</taxon>
    </lineage>
</organism>
<dbReference type="EMBL" id="ASQP01000374">
    <property type="protein sequence ID" value="OMI36016.1"/>
    <property type="molecule type" value="Genomic_DNA"/>
</dbReference>
<accession>A0A1R1SCN3</accession>
<sequence>MDRKESRGRPARAAANWAGRLTAALRGQKAAYAGDSGHAPERYVAAMLGYGAYVAALAGAGRLTGRRLPSRVDPWDLALCGVATFRLSRLLTKSTVASPLRVPFTVARGGAGAAELSEEARGEGGRRAVGELITCPFCTDMWVATTVTAGLVLCPRATRLATAALTAVAGADALQFAYAAMVERERGGAD</sequence>
<evidence type="ECO:0008006" key="3">
    <source>
        <dbReference type="Google" id="ProtNLM"/>
    </source>
</evidence>
<dbReference type="Proteomes" id="UP000186168">
    <property type="component" value="Unassembled WGS sequence"/>
</dbReference>
<keyword evidence="2" id="KW-1185">Reference proteome</keyword>
<protein>
    <recommendedName>
        <fullName evidence="3">Integral membrane protein</fullName>
    </recommendedName>
</protein>
<dbReference type="InterPro" id="IPR010773">
    <property type="entry name" value="Mycophage_PG1_Gp7"/>
</dbReference>
<dbReference type="RefSeq" id="WP_065967416.1">
    <property type="nucleotide sequence ID" value="NZ_ASQP01000374.1"/>
</dbReference>
<dbReference type="Pfam" id="PF07098">
    <property type="entry name" value="DUF1360"/>
    <property type="match status" value="1"/>
</dbReference>
<gene>
    <name evidence="1" type="ORF">SPAR_28316</name>
</gene>
<dbReference type="STRING" id="67365.GCA_001704635_02839"/>
<evidence type="ECO:0000313" key="2">
    <source>
        <dbReference type="Proteomes" id="UP000186168"/>
    </source>
</evidence>
<name>A0A1R1SCN3_9ACTN</name>
<dbReference type="GeneID" id="96747477"/>
<reference evidence="1 2" key="1">
    <citation type="submission" date="2013-05" db="EMBL/GenBank/DDBJ databases">
        <title>Genome sequence of Streptomyces sparsogenes DSM 40356.</title>
        <authorList>
            <person name="Coyne S."/>
            <person name="Seebeck F.P."/>
        </authorList>
    </citation>
    <scope>NUCLEOTIDE SEQUENCE [LARGE SCALE GENOMIC DNA]</scope>
    <source>
        <strain evidence="1 2">DSM 40356</strain>
    </source>
</reference>
<proteinExistence type="predicted"/>
<comment type="caution">
    <text evidence="1">The sequence shown here is derived from an EMBL/GenBank/DDBJ whole genome shotgun (WGS) entry which is preliminary data.</text>
</comment>